<organism evidence="5 6">
    <name type="scientific">Chrysophaeum taylorii</name>
    <dbReference type="NCBI Taxonomy" id="2483200"/>
    <lineage>
        <taxon>Eukaryota</taxon>
        <taxon>Sar</taxon>
        <taxon>Stramenopiles</taxon>
        <taxon>Ochrophyta</taxon>
        <taxon>Pelagophyceae</taxon>
        <taxon>Pelagomonadales</taxon>
        <taxon>Pelagomonadaceae</taxon>
        <taxon>Chrysophaeum</taxon>
    </lineage>
</organism>
<dbReference type="InterPro" id="IPR002227">
    <property type="entry name" value="Tyrosinase_Cu-bd"/>
</dbReference>
<dbReference type="EMBL" id="JAQMWT010000443">
    <property type="protein sequence ID" value="KAJ8601254.1"/>
    <property type="molecule type" value="Genomic_DNA"/>
</dbReference>
<dbReference type="AlphaFoldDB" id="A0AAD7UB85"/>
<evidence type="ECO:0000259" key="4">
    <source>
        <dbReference type="Pfam" id="PF00264"/>
    </source>
</evidence>
<dbReference type="InterPro" id="IPR008922">
    <property type="entry name" value="Di-copper_centre_dom_sf"/>
</dbReference>
<dbReference type="Proteomes" id="UP001230188">
    <property type="component" value="Unassembled WGS sequence"/>
</dbReference>
<evidence type="ECO:0000256" key="2">
    <source>
        <dbReference type="ARBA" id="ARBA00023008"/>
    </source>
</evidence>
<dbReference type="Gene3D" id="1.10.1280.10">
    <property type="entry name" value="Di-copper center containing domain from catechol oxidase"/>
    <property type="match status" value="1"/>
</dbReference>
<dbReference type="Pfam" id="PF00264">
    <property type="entry name" value="Tyrosinase"/>
    <property type="match status" value="1"/>
</dbReference>
<comment type="caution">
    <text evidence="5">The sequence shown here is derived from an EMBL/GenBank/DDBJ whole genome shotgun (WGS) entry which is preliminary data.</text>
</comment>
<dbReference type="GO" id="GO:0016491">
    <property type="term" value="F:oxidoreductase activity"/>
    <property type="evidence" value="ECO:0007669"/>
    <property type="project" value="InterPro"/>
</dbReference>
<dbReference type="InterPro" id="IPR050316">
    <property type="entry name" value="Tyrosinase/Hemocyanin"/>
</dbReference>
<dbReference type="SUPFAM" id="SSF48056">
    <property type="entry name" value="Di-copper centre-containing domain"/>
    <property type="match status" value="2"/>
</dbReference>
<evidence type="ECO:0000313" key="6">
    <source>
        <dbReference type="Proteomes" id="UP001230188"/>
    </source>
</evidence>
<dbReference type="PANTHER" id="PTHR11474:SF126">
    <property type="entry name" value="TYROSINASE-LIKE PROTEIN TYR-1-RELATED"/>
    <property type="match status" value="1"/>
</dbReference>
<gene>
    <name evidence="5" type="ORF">CTAYLR_003265</name>
</gene>
<keyword evidence="1" id="KW-0479">Metal-binding</keyword>
<evidence type="ECO:0000313" key="5">
    <source>
        <dbReference type="EMBL" id="KAJ8601254.1"/>
    </source>
</evidence>
<reference evidence="5" key="1">
    <citation type="submission" date="2023-01" db="EMBL/GenBank/DDBJ databases">
        <title>Metagenome sequencing of chrysophaentin producing Chrysophaeum taylorii.</title>
        <authorList>
            <person name="Davison J."/>
            <person name="Bewley C."/>
        </authorList>
    </citation>
    <scope>NUCLEOTIDE SEQUENCE</scope>
    <source>
        <strain evidence="5">NIES-1699</strain>
    </source>
</reference>
<sequence length="691" mass="76997">MSSGGSSPLLSEGNNNNNNNSNKLVGDDEVILAAPKWRFAVILPILSTFGVLLYAVGSWPHMWSGEFSLAGGGWWKEWPGLRVVASNEYGSGLYPYEVIAEPHRETRLVAVGGSGKNFEWKIDGEVKAEAGAVARVVFTSVGWHEVAVSTATASTTQRVMCKYVRREVRSLTASDKEAFLSAARELWRTPTAEGRERYGSAYRDVHYFVRAHLYWGANYDCDHWHEGPGFATSHVAMSLAFERSLQSVDPSVSLPYWDFTIDDAASGNWRDGSLGIFGADAFGAASPRNHVVSEGRWASVSAMRNASKTGYSMIVNANDELRPPWVNPAAPTGFRRFERDESSDDDVLSPPSCKHHWWALNQRSWKNLAKNLNGASHGAMHKLVGGAWGTRIPWNVSVAPLFSHADDAWARAIAAYNFFFLKLAYRSGMAVCDSPGEACRCARTHESPYVVLRATGILDAIVDYQADAPSLGVYVVRSGDDGHFEFPRWNDTARDDVLAAIRDRACDWGEPGDMNAAGSPFDVAFWPIHPTIDRIWHAVRLGRRADFDDRWPDEAKCYGHNASHAQPFSPRDLFDDHRRVPAGSGPHGVYTNAELYDLLDPRNDALPYLYDHFDWPHCTASRYCMNATIVDYDAHPWLNCRSWEPEYDGVGRGYVTETRVDAPQHDPPALWDANGDFLTNPRPRPPSRLRV</sequence>
<keyword evidence="6" id="KW-1185">Reference proteome</keyword>
<protein>
    <recommendedName>
        <fullName evidence="4">Tyrosinase copper-binding domain-containing protein</fullName>
    </recommendedName>
</protein>
<evidence type="ECO:0000256" key="3">
    <source>
        <dbReference type="SAM" id="MobiDB-lite"/>
    </source>
</evidence>
<evidence type="ECO:0000256" key="1">
    <source>
        <dbReference type="ARBA" id="ARBA00022723"/>
    </source>
</evidence>
<proteinExistence type="predicted"/>
<dbReference type="GO" id="GO:0046872">
    <property type="term" value="F:metal ion binding"/>
    <property type="evidence" value="ECO:0007669"/>
    <property type="project" value="UniProtKB-KW"/>
</dbReference>
<accession>A0AAD7UB85</accession>
<keyword evidence="2" id="KW-0186">Copper</keyword>
<feature type="region of interest" description="Disordered" evidence="3">
    <location>
        <begin position="1"/>
        <end position="21"/>
    </location>
</feature>
<feature type="domain" description="Tyrosinase copper-binding" evidence="4">
    <location>
        <begin position="206"/>
        <end position="389"/>
    </location>
</feature>
<name>A0AAD7UB85_9STRA</name>
<feature type="region of interest" description="Disordered" evidence="3">
    <location>
        <begin position="661"/>
        <end position="691"/>
    </location>
</feature>
<dbReference type="PANTHER" id="PTHR11474">
    <property type="entry name" value="TYROSINASE FAMILY MEMBER"/>
    <property type="match status" value="1"/>
</dbReference>